<name>A0A0P7BB38_9HYPO</name>
<reference evidence="2 3" key="1">
    <citation type="submission" date="2015-09" db="EMBL/GenBank/DDBJ databases">
        <title>Draft genome of a European isolate of the apple canker pathogen Neonectria ditissima.</title>
        <authorList>
            <person name="Gomez-Cortecero A."/>
            <person name="Harrison R.J."/>
            <person name="Armitage A.D."/>
        </authorList>
    </citation>
    <scope>NUCLEOTIDE SEQUENCE [LARGE SCALE GENOMIC DNA]</scope>
    <source>
        <strain evidence="2 3">R09/05</strain>
    </source>
</reference>
<dbReference type="EMBL" id="LKCW01000146">
    <property type="protein sequence ID" value="KPM38018.1"/>
    <property type="molecule type" value="Genomic_DNA"/>
</dbReference>
<evidence type="ECO:0000313" key="2">
    <source>
        <dbReference type="EMBL" id="KPM38018.1"/>
    </source>
</evidence>
<gene>
    <name evidence="2" type="ORF">AK830_g8508</name>
</gene>
<evidence type="ECO:0000256" key="1">
    <source>
        <dbReference type="SAM" id="MobiDB-lite"/>
    </source>
</evidence>
<feature type="compositionally biased region" description="Low complexity" evidence="1">
    <location>
        <begin position="166"/>
        <end position="180"/>
    </location>
</feature>
<sequence length="304" mass="33330">MASKKDLAARVFGHRLSRVLLRSRSEKLASQRDSSPTRRPHSSPVATPKRQGSSLRQRFWTASSSNYFQEEAPDASPAARASSPFVPRHAASDFSKNANGTGNANLRADVDAVNARISRRFSNVPDDDDDDDDERTLCSFNCRDEPDPEQTGRDLETWLATLNRQQALPTASSPSASAQLEPLRSPLRANPPSRRPRNLAPAAQAHSDSDAEYGVFAEVEPSRRRSLRASVLWADIERTAQADPVLHPRSTYSDPEAGSPGSASLMGHTTLAEFMNPSGVSRTRSERRRTAIAKAPRVATVMEM</sequence>
<dbReference type="AlphaFoldDB" id="A0A0P7BB38"/>
<dbReference type="OrthoDB" id="4850587at2759"/>
<organism evidence="2 3">
    <name type="scientific">Neonectria ditissima</name>
    <dbReference type="NCBI Taxonomy" id="78410"/>
    <lineage>
        <taxon>Eukaryota</taxon>
        <taxon>Fungi</taxon>
        <taxon>Dikarya</taxon>
        <taxon>Ascomycota</taxon>
        <taxon>Pezizomycotina</taxon>
        <taxon>Sordariomycetes</taxon>
        <taxon>Hypocreomycetidae</taxon>
        <taxon>Hypocreales</taxon>
        <taxon>Nectriaceae</taxon>
        <taxon>Neonectria</taxon>
    </lineage>
</organism>
<keyword evidence="3" id="KW-1185">Reference proteome</keyword>
<feature type="region of interest" description="Disordered" evidence="1">
    <location>
        <begin position="71"/>
        <end position="106"/>
    </location>
</feature>
<feature type="compositionally biased region" description="Polar residues" evidence="1">
    <location>
        <begin position="94"/>
        <end position="104"/>
    </location>
</feature>
<feature type="compositionally biased region" description="Acidic residues" evidence="1">
    <location>
        <begin position="125"/>
        <end position="134"/>
    </location>
</feature>
<feature type="region of interest" description="Disordered" evidence="1">
    <location>
        <begin position="121"/>
        <end position="152"/>
    </location>
</feature>
<proteinExistence type="predicted"/>
<feature type="compositionally biased region" description="Basic and acidic residues" evidence="1">
    <location>
        <begin position="142"/>
        <end position="152"/>
    </location>
</feature>
<feature type="compositionally biased region" description="Low complexity" evidence="1">
    <location>
        <begin position="74"/>
        <end position="84"/>
    </location>
</feature>
<comment type="caution">
    <text evidence="2">The sequence shown here is derived from an EMBL/GenBank/DDBJ whole genome shotgun (WGS) entry which is preliminary data.</text>
</comment>
<feature type="region of interest" description="Disordered" evidence="1">
    <location>
        <begin position="246"/>
        <end position="265"/>
    </location>
</feature>
<evidence type="ECO:0000313" key="3">
    <source>
        <dbReference type="Proteomes" id="UP000050424"/>
    </source>
</evidence>
<feature type="region of interest" description="Disordered" evidence="1">
    <location>
        <begin position="166"/>
        <end position="212"/>
    </location>
</feature>
<accession>A0A0P7BB38</accession>
<dbReference type="Proteomes" id="UP000050424">
    <property type="component" value="Unassembled WGS sequence"/>
</dbReference>
<protein>
    <submittedName>
        <fullName evidence="2">Uncharacterized protein</fullName>
    </submittedName>
</protein>
<feature type="region of interest" description="Disordered" evidence="1">
    <location>
        <begin position="22"/>
        <end position="58"/>
    </location>
</feature>